<dbReference type="InterPro" id="IPR024516">
    <property type="entry name" value="Mce_C"/>
</dbReference>
<dbReference type="InterPro" id="IPR052336">
    <property type="entry name" value="MlaD_Phospholipid_Transporter"/>
</dbReference>
<dbReference type="InterPro" id="IPR005693">
    <property type="entry name" value="Mce"/>
</dbReference>
<dbReference type="PANTHER" id="PTHR33371:SF17">
    <property type="entry name" value="MCE-FAMILY PROTEIN MCE1B"/>
    <property type="match status" value="1"/>
</dbReference>
<evidence type="ECO:0000313" key="1">
    <source>
        <dbReference type="EMBL" id="BBZ43892.1"/>
    </source>
</evidence>
<dbReference type="InterPro" id="IPR003399">
    <property type="entry name" value="Mce/MlaD"/>
</dbReference>
<dbReference type="RefSeq" id="WP_085269481.1">
    <property type="nucleotide sequence ID" value="NZ_AP022614.1"/>
</dbReference>
<dbReference type="AlphaFoldDB" id="A0A7I7YRT5"/>
<dbReference type="Pfam" id="PF02470">
    <property type="entry name" value="MlaD"/>
    <property type="match status" value="1"/>
</dbReference>
<sequence>MRFRGPLIGLSLFMVAALTLTWLVYVSLRRDVAGKTAPYSALFTDVYGLREGDDVRMAGVRVGRVEKIDVDGKLAKVSFVVQTEQRLYGNTVASVSYQNIVGQRYLGLSLGKEGAGGGPAALPPGSVIPPERTEPSFDVTALLNGYEPLFSLFNPRDADNLTNAVLQSLQGDTSSLATLIGQTTTLTETFAGRDQDLGGAITNLDKVLGNLAAQNDNLDAMITQTSGMVSELDGRRPELVSSAGTLARVLGRLSNSATDVYPAAREFVDRQPGAGRHMLDVEPQVAFFADNVPLLMKGLIRAGNQGAYGNGYVCDVNLLGFFPGLNDIVPIIVAAATPGNRAMHTPLCRNTANG</sequence>
<accession>A0A7I7YRT5</accession>
<protein>
    <submittedName>
        <fullName evidence="1">Putative MCE family protein</fullName>
    </submittedName>
</protein>
<dbReference type="OrthoDB" id="338143at2"/>
<dbReference type="NCBIfam" id="TIGR00996">
    <property type="entry name" value="Mtu_fam_mce"/>
    <property type="match status" value="1"/>
</dbReference>
<gene>
    <name evidence="1" type="ORF">MPRM_11730</name>
</gene>
<keyword evidence="2" id="KW-1185">Reference proteome</keyword>
<dbReference type="Proteomes" id="UP000467105">
    <property type="component" value="Chromosome"/>
</dbReference>
<organism evidence="1 2">
    <name type="scientific">Mycobacterium parmense</name>
    <dbReference type="NCBI Taxonomy" id="185642"/>
    <lineage>
        <taxon>Bacteria</taxon>
        <taxon>Bacillati</taxon>
        <taxon>Actinomycetota</taxon>
        <taxon>Actinomycetes</taxon>
        <taxon>Mycobacteriales</taxon>
        <taxon>Mycobacteriaceae</taxon>
        <taxon>Mycobacterium</taxon>
        <taxon>Mycobacterium simiae complex</taxon>
    </lineage>
</organism>
<dbReference type="Pfam" id="PF11887">
    <property type="entry name" value="Mce4_CUP1"/>
    <property type="match status" value="1"/>
</dbReference>
<proteinExistence type="predicted"/>
<dbReference type="GO" id="GO:0051701">
    <property type="term" value="P:biological process involved in interaction with host"/>
    <property type="evidence" value="ECO:0007669"/>
    <property type="project" value="TreeGrafter"/>
</dbReference>
<reference evidence="1 2" key="1">
    <citation type="journal article" date="2019" name="Emerg. Microbes Infect.">
        <title>Comprehensive subspecies identification of 175 nontuberculous mycobacteria species based on 7547 genomic profiles.</title>
        <authorList>
            <person name="Matsumoto Y."/>
            <person name="Kinjo T."/>
            <person name="Motooka D."/>
            <person name="Nabeya D."/>
            <person name="Jung N."/>
            <person name="Uechi K."/>
            <person name="Horii T."/>
            <person name="Iida T."/>
            <person name="Fujita J."/>
            <person name="Nakamura S."/>
        </authorList>
    </citation>
    <scope>NUCLEOTIDE SEQUENCE [LARGE SCALE GENOMIC DNA]</scope>
    <source>
        <strain evidence="1 2">JCM 14742</strain>
    </source>
</reference>
<dbReference type="GO" id="GO:0005576">
    <property type="term" value="C:extracellular region"/>
    <property type="evidence" value="ECO:0007669"/>
    <property type="project" value="TreeGrafter"/>
</dbReference>
<evidence type="ECO:0000313" key="2">
    <source>
        <dbReference type="Proteomes" id="UP000467105"/>
    </source>
</evidence>
<name>A0A7I7YRT5_9MYCO</name>
<dbReference type="PANTHER" id="PTHR33371">
    <property type="entry name" value="INTERMEMBRANE PHOSPHOLIPID TRANSPORT SYSTEM BINDING PROTEIN MLAD-RELATED"/>
    <property type="match status" value="1"/>
</dbReference>
<dbReference type="EMBL" id="AP022614">
    <property type="protein sequence ID" value="BBZ43892.1"/>
    <property type="molecule type" value="Genomic_DNA"/>
</dbReference>